<reference evidence="10" key="1">
    <citation type="journal article" date="2020" name="Biotechnol. Biofuels">
        <title>New insights from the biogas microbiome by comprehensive genome-resolved metagenomics of nearly 1600 species originating from multiple anaerobic digesters.</title>
        <authorList>
            <person name="Campanaro S."/>
            <person name="Treu L."/>
            <person name="Rodriguez-R L.M."/>
            <person name="Kovalovszki A."/>
            <person name="Ziels R.M."/>
            <person name="Maus I."/>
            <person name="Zhu X."/>
            <person name="Kougias P.G."/>
            <person name="Basile A."/>
            <person name="Luo G."/>
            <person name="Schluter A."/>
            <person name="Konstantinidis K.T."/>
            <person name="Angelidaki I."/>
        </authorList>
    </citation>
    <scope>NUCLEOTIDE SEQUENCE</scope>
    <source>
        <strain evidence="10">AS06rmzACSIP_7</strain>
    </source>
</reference>
<evidence type="ECO:0000256" key="1">
    <source>
        <dbReference type="ARBA" id="ARBA00004117"/>
    </source>
</evidence>
<gene>
    <name evidence="10" type="primary">flgC</name>
    <name evidence="10" type="ORF">GXY80_05235</name>
</gene>
<keyword evidence="10" id="KW-0969">Cilium</keyword>
<dbReference type="Pfam" id="PF00460">
    <property type="entry name" value="Flg_bb_rod"/>
    <property type="match status" value="1"/>
</dbReference>
<feature type="compositionally biased region" description="Basic and acidic residues" evidence="7">
    <location>
        <begin position="81"/>
        <end position="94"/>
    </location>
</feature>
<evidence type="ECO:0000256" key="3">
    <source>
        <dbReference type="ARBA" id="ARBA00017941"/>
    </source>
</evidence>
<dbReference type="InterPro" id="IPR006299">
    <property type="entry name" value="FlgC"/>
</dbReference>
<comment type="caution">
    <text evidence="10">The sequence shown here is derived from an EMBL/GenBank/DDBJ whole genome shotgun (WGS) entry which is preliminary data.</text>
</comment>
<evidence type="ECO:0000313" key="11">
    <source>
        <dbReference type="Proteomes" id="UP000777265"/>
    </source>
</evidence>
<dbReference type="AlphaFoldDB" id="A0A351U6D7"/>
<name>A0A351U6D7_9BACT</name>
<comment type="similarity">
    <text evidence="2">Belongs to the flagella basal body rod proteins family.</text>
</comment>
<dbReference type="Pfam" id="PF06429">
    <property type="entry name" value="Flg_bbr_C"/>
    <property type="match status" value="1"/>
</dbReference>
<dbReference type="PANTHER" id="PTHR30435">
    <property type="entry name" value="FLAGELLAR PROTEIN"/>
    <property type="match status" value="1"/>
</dbReference>
<evidence type="ECO:0000256" key="4">
    <source>
        <dbReference type="ARBA" id="ARBA00023143"/>
    </source>
</evidence>
<dbReference type="PANTHER" id="PTHR30435:SF2">
    <property type="entry name" value="FLAGELLAR BASAL-BODY ROD PROTEIN FLGC"/>
    <property type="match status" value="1"/>
</dbReference>
<sequence length="143" mass="15809">MGMFDVLKISASALKAERTRMEIIASNLANIHTTRTEEGGPYKKKEVVFTAVDVMDGKGFGKMLSEKIEGVKVEEISESSKSFERVHDPGHPDADPDGYVTYPNVNLMDEMTDMTAATRAYEANINVVSTTKEMFLKALEIAK</sequence>
<organism evidence="10 11">
    <name type="scientific">Syntrophorhabdus aromaticivorans</name>
    <dbReference type="NCBI Taxonomy" id="328301"/>
    <lineage>
        <taxon>Bacteria</taxon>
        <taxon>Pseudomonadati</taxon>
        <taxon>Thermodesulfobacteriota</taxon>
        <taxon>Syntrophorhabdia</taxon>
        <taxon>Syntrophorhabdales</taxon>
        <taxon>Syntrophorhabdaceae</taxon>
        <taxon>Syntrophorhabdus</taxon>
    </lineage>
</organism>
<dbReference type="InterPro" id="IPR001444">
    <property type="entry name" value="Flag_bb_rod_N"/>
</dbReference>
<reference evidence="10" key="2">
    <citation type="submission" date="2020-01" db="EMBL/GenBank/DDBJ databases">
        <authorList>
            <person name="Campanaro S."/>
        </authorList>
    </citation>
    <scope>NUCLEOTIDE SEQUENCE</scope>
    <source>
        <strain evidence="10">AS06rmzACSIP_7</strain>
    </source>
</reference>
<keyword evidence="4 6" id="KW-0975">Bacterial flagellum</keyword>
<evidence type="ECO:0000256" key="6">
    <source>
        <dbReference type="RuleBase" id="RU362062"/>
    </source>
</evidence>
<dbReference type="InterPro" id="IPR010930">
    <property type="entry name" value="Flg_bb/hook_C_dom"/>
</dbReference>
<dbReference type="EMBL" id="JAAYEE010000089">
    <property type="protein sequence ID" value="NLW34872.1"/>
    <property type="molecule type" value="Genomic_DNA"/>
</dbReference>
<proteinExistence type="inferred from homology"/>
<accession>A0A351U6D7</accession>
<evidence type="ECO:0000313" key="10">
    <source>
        <dbReference type="EMBL" id="NLW34872.1"/>
    </source>
</evidence>
<protein>
    <recommendedName>
        <fullName evidence="3 6">Flagellar basal-body rod protein FlgC</fullName>
    </recommendedName>
</protein>
<comment type="subunit">
    <text evidence="5 6">The basal body constitutes a major portion of the flagellar organelle and consists of four rings (L,P,S, and M) mounted on a central rod. The rod consists of about 26 subunits of FlgG in the distal portion, and FlgB, FlgC and FlgF are thought to build up the proximal portion of the rod with about 6 subunits each.</text>
</comment>
<evidence type="ECO:0000259" key="9">
    <source>
        <dbReference type="Pfam" id="PF06429"/>
    </source>
</evidence>
<evidence type="ECO:0000256" key="2">
    <source>
        <dbReference type="ARBA" id="ARBA00009677"/>
    </source>
</evidence>
<keyword evidence="10" id="KW-0282">Flagellum</keyword>
<comment type="subcellular location">
    <subcellularLocation>
        <location evidence="1 6">Bacterial flagellum basal body</location>
    </subcellularLocation>
</comment>
<feature type="domain" description="Flagellar basal-body/hook protein C-terminal" evidence="9">
    <location>
        <begin position="98"/>
        <end position="140"/>
    </location>
</feature>
<dbReference type="GO" id="GO:0030694">
    <property type="term" value="C:bacterial-type flagellum basal body, rod"/>
    <property type="evidence" value="ECO:0007669"/>
    <property type="project" value="UniProtKB-UniRule"/>
</dbReference>
<dbReference type="STRING" id="909663.GCA_000512235_02357"/>
<feature type="domain" description="Flagellar basal body rod protein N-terminal" evidence="8">
    <location>
        <begin position="8"/>
        <end position="34"/>
    </location>
</feature>
<keyword evidence="10" id="KW-0966">Cell projection</keyword>
<dbReference type="GO" id="GO:0071978">
    <property type="term" value="P:bacterial-type flagellum-dependent swarming motility"/>
    <property type="evidence" value="ECO:0007669"/>
    <property type="project" value="TreeGrafter"/>
</dbReference>
<evidence type="ECO:0000259" key="8">
    <source>
        <dbReference type="Pfam" id="PF00460"/>
    </source>
</evidence>
<evidence type="ECO:0000256" key="7">
    <source>
        <dbReference type="SAM" id="MobiDB-lite"/>
    </source>
</evidence>
<dbReference type="NCBIfam" id="TIGR01395">
    <property type="entry name" value="FlgC"/>
    <property type="match status" value="1"/>
</dbReference>
<feature type="region of interest" description="Disordered" evidence="7">
    <location>
        <begin position="79"/>
        <end position="99"/>
    </location>
</feature>
<dbReference type="Proteomes" id="UP000777265">
    <property type="component" value="Unassembled WGS sequence"/>
</dbReference>
<evidence type="ECO:0000256" key="5">
    <source>
        <dbReference type="ARBA" id="ARBA00025933"/>
    </source>
</evidence>